<protein>
    <submittedName>
        <fullName evidence="1">Uncharacterized protein</fullName>
    </submittedName>
</protein>
<evidence type="ECO:0000313" key="1">
    <source>
        <dbReference type="EMBL" id="MBW88162.1"/>
    </source>
</evidence>
<dbReference type="EMBL" id="GGEC01007679">
    <property type="protein sequence ID" value="MBW88162.1"/>
    <property type="molecule type" value="Transcribed_RNA"/>
</dbReference>
<sequence length="28" mass="3233">MKPIWCMLFNHVFNPLVSLTNTDSIHAC</sequence>
<proteinExistence type="predicted"/>
<organism evidence="1">
    <name type="scientific">Rhizophora mucronata</name>
    <name type="common">Asiatic mangrove</name>
    <dbReference type="NCBI Taxonomy" id="61149"/>
    <lineage>
        <taxon>Eukaryota</taxon>
        <taxon>Viridiplantae</taxon>
        <taxon>Streptophyta</taxon>
        <taxon>Embryophyta</taxon>
        <taxon>Tracheophyta</taxon>
        <taxon>Spermatophyta</taxon>
        <taxon>Magnoliopsida</taxon>
        <taxon>eudicotyledons</taxon>
        <taxon>Gunneridae</taxon>
        <taxon>Pentapetalae</taxon>
        <taxon>rosids</taxon>
        <taxon>fabids</taxon>
        <taxon>Malpighiales</taxon>
        <taxon>Rhizophoraceae</taxon>
        <taxon>Rhizophora</taxon>
    </lineage>
</organism>
<accession>A0A2P2J3W8</accession>
<name>A0A2P2J3W8_RHIMU</name>
<reference evidence="1" key="1">
    <citation type="submission" date="2018-02" db="EMBL/GenBank/DDBJ databases">
        <title>Rhizophora mucronata_Transcriptome.</title>
        <authorList>
            <person name="Meera S.P."/>
            <person name="Sreeshan A."/>
            <person name="Augustine A."/>
        </authorList>
    </citation>
    <scope>NUCLEOTIDE SEQUENCE</scope>
    <source>
        <tissue evidence="1">Leaf</tissue>
    </source>
</reference>
<dbReference type="AlphaFoldDB" id="A0A2P2J3W8"/>